<dbReference type="PANTHER" id="PTHR45080:SF8">
    <property type="entry name" value="IG-LIKE DOMAIN-CONTAINING PROTEIN"/>
    <property type="match status" value="1"/>
</dbReference>
<dbReference type="PANTHER" id="PTHR45080">
    <property type="entry name" value="CONTACTIN 5"/>
    <property type="match status" value="1"/>
</dbReference>
<organism evidence="5 6">
    <name type="scientific">Strigamia maritima</name>
    <name type="common">European centipede</name>
    <name type="synonym">Geophilus maritimus</name>
    <dbReference type="NCBI Taxonomy" id="126957"/>
    <lineage>
        <taxon>Eukaryota</taxon>
        <taxon>Metazoa</taxon>
        <taxon>Ecdysozoa</taxon>
        <taxon>Arthropoda</taxon>
        <taxon>Myriapoda</taxon>
        <taxon>Chilopoda</taxon>
        <taxon>Pleurostigmophora</taxon>
        <taxon>Geophilomorpha</taxon>
        <taxon>Linotaeniidae</taxon>
        <taxon>Strigamia</taxon>
    </lineage>
</organism>
<evidence type="ECO:0000256" key="3">
    <source>
        <dbReference type="ARBA" id="ARBA00023319"/>
    </source>
</evidence>
<dbReference type="eggNOG" id="KOG3510">
    <property type="taxonomic scope" value="Eukaryota"/>
</dbReference>
<evidence type="ECO:0000313" key="5">
    <source>
        <dbReference type="EnsemblMetazoa" id="SMAR013837-PA"/>
    </source>
</evidence>
<dbReference type="HOGENOM" id="CLU_120158_1_0_1"/>
<dbReference type="InterPro" id="IPR036179">
    <property type="entry name" value="Ig-like_dom_sf"/>
</dbReference>
<sequence>MWVQEEHQGPTFVKEPPDTLDFSNMTGATLECTATGRPEPKVTWTRVDETLVTDVSRLRQVLINGTLVFKPFKAEDYRQDVHTAIYKCVASNPTGSVVSRDTQECYKALNT</sequence>
<evidence type="ECO:0000256" key="2">
    <source>
        <dbReference type="ARBA" id="ARBA00023157"/>
    </source>
</evidence>
<dbReference type="Pfam" id="PF13927">
    <property type="entry name" value="Ig_3"/>
    <property type="match status" value="1"/>
</dbReference>
<dbReference type="EMBL" id="JH432009">
    <property type="status" value="NOT_ANNOTATED_CDS"/>
    <property type="molecule type" value="Genomic_DNA"/>
</dbReference>
<name>T1JJ06_STRMM</name>
<dbReference type="GO" id="GO:0030424">
    <property type="term" value="C:axon"/>
    <property type="evidence" value="ECO:0007669"/>
    <property type="project" value="TreeGrafter"/>
</dbReference>
<feature type="domain" description="Ig-like" evidence="4">
    <location>
        <begin position="10"/>
        <end position="99"/>
    </location>
</feature>
<dbReference type="SUPFAM" id="SSF48726">
    <property type="entry name" value="Immunoglobulin"/>
    <property type="match status" value="1"/>
</dbReference>
<keyword evidence="6" id="KW-1185">Reference proteome</keyword>
<accession>T1JJ06</accession>
<dbReference type="InterPro" id="IPR003598">
    <property type="entry name" value="Ig_sub2"/>
</dbReference>
<dbReference type="GO" id="GO:0005886">
    <property type="term" value="C:plasma membrane"/>
    <property type="evidence" value="ECO:0007669"/>
    <property type="project" value="TreeGrafter"/>
</dbReference>
<proteinExistence type="predicted"/>
<dbReference type="Gene3D" id="2.60.40.10">
    <property type="entry name" value="Immunoglobulins"/>
    <property type="match status" value="1"/>
</dbReference>
<protein>
    <recommendedName>
        <fullName evidence="4">Ig-like domain-containing protein</fullName>
    </recommendedName>
</protein>
<dbReference type="PhylomeDB" id="T1JJ06"/>
<dbReference type="STRING" id="126957.T1JJ06"/>
<evidence type="ECO:0000313" key="6">
    <source>
        <dbReference type="Proteomes" id="UP000014500"/>
    </source>
</evidence>
<keyword evidence="2" id="KW-1015">Disulfide bond</keyword>
<dbReference type="PROSITE" id="PS50835">
    <property type="entry name" value="IG_LIKE"/>
    <property type="match status" value="1"/>
</dbReference>
<dbReference type="GO" id="GO:0043025">
    <property type="term" value="C:neuronal cell body"/>
    <property type="evidence" value="ECO:0007669"/>
    <property type="project" value="TreeGrafter"/>
</dbReference>
<evidence type="ECO:0000259" key="4">
    <source>
        <dbReference type="PROSITE" id="PS50835"/>
    </source>
</evidence>
<dbReference type="InterPro" id="IPR013783">
    <property type="entry name" value="Ig-like_fold"/>
</dbReference>
<dbReference type="EnsemblMetazoa" id="SMAR013837-RA">
    <property type="protein sequence ID" value="SMAR013837-PA"/>
    <property type="gene ID" value="SMAR013837"/>
</dbReference>
<evidence type="ECO:0000256" key="1">
    <source>
        <dbReference type="ARBA" id="ARBA00022729"/>
    </source>
</evidence>
<dbReference type="GO" id="GO:0007156">
    <property type="term" value="P:homophilic cell adhesion via plasma membrane adhesion molecules"/>
    <property type="evidence" value="ECO:0007669"/>
    <property type="project" value="TreeGrafter"/>
</dbReference>
<dbReference type="OMA" id="HELFASM"/>
<dbReference type="InterPro" id="IPR050958">
    <property type="entry name" value="Cell_Adh-Cytoskel_Orgn"/>
</dbReference>
<reference evidence="5" key="2">
    <citation type="submission" date="2015-02" db="UniProtKB">
        <authorList>
            <consortium name="EnsemblMetazoa"/>
        </authorList>
    </citation>
    <scope>IDENTIFICATION</scope>
</reference>
<dbReference type="SMART" id="SM00408">
    <property type="entry name" value="IGc2"/>
    <property type="match status" value="1"/>
</dbReference>
<dbReference type="AlphaFoldDB" id="T1JJ06"/>
<dbReference type="GO" id="GO:0050808">
    <property type="term" value="P:synapse organization"/>
    <property type="evidence" value="ECO:0007669"/>
    <property type="project" value="TreeGrafter"/>
</dbReference>
<dbReference type="GO" id="GO:0008046">
    <property type="term" value="F:axon guidance receptor activity"/>
    <property type="evidence" value="ECO:0007669"/>
    <property type="project" value="TreeGrafter"/>
</dbReference>
<reference evidence="6" key="1">
    <citation type="submission" date="2011-05" db="EMBL/GenBank/DDBJ databases">
        <authorList>
            <person name="Richards S.R."/>
            <person name="Qu J."/>
            <person name="Jiang H."/>
            <person name="Jhangiani S.N."/>
            <person name="Agravi P."/>
            <person name="Goodspeed R."/>
            <person name="Gross S."/>
            <person name="Mandapat C."/>
            <person name="Jackson L."/>
            <person name="Mathew T."/>
            <person name="Pu L."/>
            <person name="Thornton R."/>
            <person name="Saada N."/>
            <person name="Wilczek-Boney K.B."/>
            <person name="Lee S."/>
            <person name="Kovar C."/>
            <person name="Wu Y."/>
            <person name="Scherer S.E."/>
            <person name="Worley K.C."/>
            <person name="Muzny D.M."/>
            <person name="Gibbs R."/>
        </authorList>
    </citation>
    <scope>NUCLEOTIDE SEQUENCE</scope>
    <source>
        <strain evidence="6">Brora</strain>
    </source>
</reference>
<dbReference type="Proteomes" id="UP000014500">
    <property type="component" value="Unassembled WGS sequence"/>
</dbReference>
<keyword evidence="1" id="KW-0732">Signal</keyword>
<dbReference type="InterPro" id="IPR007110">
    <property type="entry name" value="Ig-like_dom"/>
</dbReference>
<keyword evidence="3" id="KW-0393">Immunoglobulin domain</keyword>